<dbReference type="Proteomes" id="UP000258309">
    <property type="component" value="Unassembled WGS sequence"/>
</dbReference>
<evidence type="ECO:0000256" key="1">
    <source>
        <dbReference type="ARBA" id="ARBA00022801"/>
    </source>
</evidence>
<dbReference type="EMBL" id="NCSJ02000153">
    <property type="protein sequence ID" value="RFU28716.1"/>
    <property type="molecule type" value="Genomic_DNA"/>
</dbReference>
<comment type="caution">
    <text evidence="2">The sequence shown here is derived from an EMBL/GenBank/DDBJ whole genome shotgun (WGS) entry which is preliminary data.</text>
</comment>
<proteinExistence type="predicted"/>
<keyword evidence="1" id="KW-0378">Hydrolase</keyword>
<dbReference type="PANTHER" id="PTHR31956">
    <property type="entry name" value="NON-SPECIFIC PHOSPHOLIPASE C4-RELATED"/>
    <property type="match status" value="1"/>
</dbReference>
<dbReference type="STRING" id="5539.A0A3E2H5N9"/>
<dbReference type="InterPro" id="IPR007312">
    <property type="entry name" value="Phosphoesterase"/>
</dbReference>
<name>A0A3E2H5N9_SCYLI</name>
<keyword evidence="3" id="KW-1185">Reference proteome</keyword>
<dbReference type="GO" id="GO:0042578">
    <property type="term" value="F:phosphoric ester hydrolase activity"/>
    <property type="evidence" value="ECO:0007669"/>
    <property type="project" value="UniProtKB-ARBA"/>
</dbReference>
<sequence>MRRADRAGAMKKKTLSSFYPHFYSLKWLHIKFNPAWLQPLAPWATDKPAKPLTAESASVLYTHPSSLLRLSNLLDKMQLLNPALVLALASVVNGFPAADSNNLKRPPQLDASIIAALKAMGKTPNDFRLPGSLPNPHAPAGSDQLEGIDHIVMLMMENHSYDNIWGTLDRKDAEGFPLDHRTGKPSATNKFANGTILHAYEMPMTCIRTPGTEAPTQNWVSSHLQYDNGSMDGFVTGNGVKPISMGYFTPEQLPFTHSIGRTFPIGDRFFCSVLGQTWPNRMYLIGATSLGIVNTGQNLTGLPVVDTIFDRLDQYKVSWKNYVAGWGKPNAEPTLRLFPGDSTISQKNGLPLEEFFTDAAAGTLPSFTFIDLNGTTQSQENPQNVVVGEAAMSDIVQALGASPLWSKTLLVINYDEHGGYYDHVLPPVALEPDSIPPNPPVGAFQYEGYKRYGFRVPAVVISPWAKKNHVSHMVYDHTSILALIEKKWNLPALTYRDANANDMTDFIDLNALKSRRMNFPSMKALKLSPPGNTTKAMACSSTTDLIITPADAYEYPKTGPSPPWWWPFPWPLL</sequence>
<feature type="non-terminal residue" evidence="2">
    <location>
        <position position="573"/>
    </location>
</feature>
<evidence type="ECO:0000313" key="3">
    <source>
        <dbReference type="Proteomes" id="UP000258309"/>
    </source>
</evidence>
<dbReference type="AlphaFoldDB" id="A0A3E2H5N9"/>
<dbReference type="PANTHER" id="PTHR31956:SF1">
    <property type="entry name" value="NON-SPECIFIC PHOSPHOLIPASE C1"/>
    <property type="match status" value="1"/>
</dbReference>
<dbReference type="Pfam" id="PF04185">
    <property type="entry name" value="Phosphoesterase"/>
    <property type="match status" value="1"/>
</dbReference>
<reference evidence="2 3" key="1">
    <citation type="submission" date="2018-05" db="EMBL/GenBank/DDBJ databases">
        <title>Draft genome sequence of Scytalidium lignicola DSM 105466, a ubiquitous saprotrophic fungus.</title>
        <authorList>
            <person name="Buettner E."/>
            <person name="Gebauer A.M."/>
            <person name="Hofrichter M."/>
            <person name="Liers C."/>
            <person name="Kellner H."/>
        </authorList>
    </citation>
    <scope>NUCLEOTIDE SEQUENCE [LARGE SCALE GENOMIC DNA]</scope>
    <source>
        <strain evidence="2 3">DSM 105466</strain>
    </source>
</reference>
<organism evidence="2 3">
    <name type="scientific">Scytalidium lignicola</name>
    <name type="common">Hyphomycete</name>
    <dbReference type="NCBI Taxonomy" id="5539"/>
    <lineage>
        <taxon>Eukaryota</taxon>
        <taxon>Fungi</taxon>
        <taxon>Dikarya</taxon>
        <taxon>Ascomycota</taxon>
        <taxon>Pezizomycotina</taxon>
        <taxon>Leotiomycetes</taxon>
        <taxon>Leotiomycetes incertae sedis</taxon>
        <taxon>Scytalidium</taxon>
    </lineage>
</organism>
<accession>A0A3E2H5N9</accession>
<gene>
    <name evidence="2" type="ORF">B7463_g7623</name>
</gene>
<dbReference type="OrthoDB" id="5135119at2759"/>
<protein>
    <recommendedName>
        <fullName evidence="4">Phospholipase C</fullName>
    </recommendedName>
</protein>
<dbReference type="CDD" id="cd16013">
    <property type="entry name" value="AcpA"/>
    <property type="match status" value="1"/>
</dbReference>
<evidence type="ECO:0000313" key="2">
    <source>
        <dbReference type="EMBL" id="RFU28716.1"/>
    </source>
</evidence>
<dbReference type="InterPro" id="IPR017850">
    <property type="entry name" value="Alkaline_phosphatase_core_sf"/>
</dbReference>
<dbReference type="Gene3D" id="3.40.720.10">
    <property type="entry name" value="Alkaline Phosphatase, subunit A"/>
    <property type="match status" value="2"/>
</dbReference>
<evidence type="ECO:0008006" key="4">
    <source>
        <dbReference type="Google" id="ProtNLM"/>
    </source>
</evidence>
<feature type="non-terminal residue" evidence="2">
    <location>
        <position position="1"/>
    </location>
</feature>